<gene>
    <name evidence="1" type="ORF">P9H32_05540</name>
</gene>
<name>A0ABU5MV35_9BACT</name>
<dbReference type="EMBL" id="JARVCO010000007">
    <property type="protein sequence ID" value="MDZ8118086.1"/>
    <property type="molecule type" value="Genomic_DNA"/>
</dbReference>
<protein>
    <submittedName>
        <fullName evidence="1">Uncharacterized protein</fullName>
    </submittedName>
</protein>
<evidence type="ECO:0000313" key="1">
    <source>
        <dbReference type="EMBL" id="MDZ8118086.1"/>
    </source>
</evidence>
<reference evidence="1 2" key="1">
    <citation type="journal article" date="2024" name="Appl. Environ. Microbiol.">
        <title>Pontiella agarivorans sp. nov., a novel marine anaerobic bacterium capable of degrading macroalgal polysaccharides and fixing nitrogen.</title>
        <authorList>
            <person name="Liu N."/>
            <person name="Kivenson V."/>
            <person name="Peng X."/>
            <person name="Cui Z."/>
            <person name="Lankiewicz T.S."/>
            <person name="Gosselin K.M."/>
            <person name="English C.J."/>
            <person name="Blair E.M."/>
            <person name="O'Malley M.A."/>
            <person name="Valentine D.L."/>
        </authorList>
    </citation>
    <scope>NUCLEOTIDE SEQUENCE [LARGE SCALE GENOMIC DNA]</scope>
    <source>
        <strain evidence="1 2">NLcol2</strain>
    </source>
</reference>
<accession>A0ABU5MV35</accession>
<proteinExistence type="predicted"/>
<keyword evidence="2" id="KW-1185">Reference proteome</keyword>
<comment type="caution">
    <text evidence="1">The sequence shown here is derived from an EMBL/GenBank/DDBJ whole genome shotgun (WGS) entry which is preliminary data.</text>
</comment>
<organism evidence="1 2">
    <name type="scientific">Pontiella agarivorans</name>
    <dbReference type="NCBI Taxonomy" id="3038953"/>
    <lineage>
        <taxon>Bacteria</taxon>
        <taxon>Pseudomonadati</taxon>
        <taxon>Kiritimatiellota</taxon>
        <taxon>Kiritimatiellia</taxon>
        <taxon>Kiritimatiellales</taxon>
        <taxon>Pontiellaceae</taxon>
        <taxon>Pontiella</taxon>
    </lineage>
</organism>
<dbReference type="Proteomes" id="UP001290861">
    <property type="component" value="Unassembled WGS sequence"/>
</dbReference>
<sequence length="216" mass="23892">MKNIFIGIDVQVSRPCVFVAIDASGSMVDSGWFKTPREIFQTLENLGHTAALHLGIDASRVPLSGPRTWYWNGAKKQWRGKTEKDKGLGRHCEVVIKAHNLANPQWTPQRKDAPAWMQLGFDLFQSLEAFGATYEAFPSAAYTQLHEDPSVRITINFSKVWKRGTGDLFDAMAAAVTVREFVEGRGSEVGGGDGLGSIILPRPLVNPIEAVLRWPD</sequence>
<dbReference type="RefSeq" id="WP_322607885.1">
    <property type="nucleotide sequence ID" value="NZ_JARVCO010000007.1"/>
</dbReference>
<evidence type="ECO:0000313" key="2">
    <source>
        <dbReference type="Proteomes" id="UP001290861"/>
    </source>
</evidence>